<keyword evidence="1" id="KW-0472">Membrane</keyword>
<evidence type="ECO:0000256" key="1">
    <source>
        <dbReference type="SAM" id="Phobius"/>
    </source>
</evidence>
<reference evidence="3 4" key="1">
    <citation type="submission" date="2018-11" db="EMBL/GenBank/DDBJ databases">
        <title>Gordonia insulae sp. nov., isolated from an island soil.</title>
        <authorList>
            <person name="Kim Y.S."/>
            <person name="Kim S.B."/>
        </authorList>
    </citation>
    <scope>NUCLEOTIDE SEQUENCE [LARGE SCALE GENOMIC DNA]</scope>
    <source>
        <strain evidence="3 4">MMS17-SY073</strain>
    </source>
</reference>
<feature type="domain" description="DUF418" evidence="2">
    <location>
        <begin position="235"/>
        <end position="379"/>
    </location>
</feature>
<protein>
    <recommendedName>
        <fullName evidence="2">DUF418 domain-containing protein</fullName>
    </recommendedName>
</protein>
<feature type="transmembrane region" description="Helical" evidence="1">
    <location>
        <begin position="98"/>
        <end position="116"/>
    </location>
</feature>
<keyword evidence="4" id="KW-1185">Reference proteome</keyword>
<feature type="transmembrane region" description="Helical" evidence="1">
    <location>
        <begin position="63"/>
        <end position="82"/>
    </location>
</feature>
<gene>
    <name evidence="3" type="ORF">D7316_04157</name>
</gene>
<dbReference type="PANTHER" id="PTHR30590">
    <property type="entry name" value="INNER MEMBRANE PROTEIN"/>
    <property type="match status" value="1"/>
</dbReference>
<dbReference type="InterPro" id="IPR007349">
    <property type="entry name" value="DUF418"/>
</dbReference>
<dbReference type="KEGG" id="gom:D7316_04157"/>
<keyword evidence="1" id="KW-1133">Transmembrane helix</keyword>
<feature type="transmembrane region" description="Helical" evidence="1">
    <location>
        <begin position="122"/>
        <end position="140"/>
    </location>
</feature>
<feature type="transmembrane region" description="Helical" evidence="1">
    <location>
        <begin position="312"/>
        <end position="330"/>
    </location>
</feature>
<feature type="transmembrane region" description="Helical" evidence="1">
    <location>
        <begin position="342"/>
        <end position="365"/>
    </location>
</feature>
<feature type="transmembrane region" description="Helical" evidence="1">
    <location>
        <begin position="244"/>
        <end position="264"/>
    </location>
</feature>
<dbReference type="InterPro" id="IPR052529">
    <property type="entry name" value="Bact_Transport_Assoc"/>
</dbReference>
<dbReference type="AlphaFoldDB" id="A0A3G8JRM5"/>
<feature type="transmembrane region" description="Helical" evidence="1">
    <location>
        <begin position="147"/>
        <end position="168"/>
    </location>
</feature>
<evidence type="ECO:0000259" key="2">
    <source>
        <dbReference type="Pfam" id="PF04235"/>
    </source>
</evidence>
<dbReference type="Proteomes" id="UP000271469">
    <property type="component" value="Chromosome"/>
</dbReference>
<feature type="transmembrane region" description="Helical" evidence="1">
    <location>
        <begin position="270"/>
        <end position="291"/>
    </location>
</feature>
<proteinExistence type="predicted"/>
<feature type="transmembrane region" description="Helical" evidence="1">
    <location>
        <begin position="12"/>
        <end position="33"/>
    </location>
</feature>
<dbReference type="Pfam" id="PF04235">
    <property type="entry name" value="DUF418"/>
    <property type="match status" value="1"/>
</dbReference>
<dbReference type="EMBL" id="CP033972">
    <property type="protein sequence ID" value="AZG47546.1"/>
    <property type="molecule type" value="Genomic_DNA"/>
</dbReference>
<feature type="transmembrane region" description="Helical" evidence="1">
    <location>
        <begin position="199"/>
        <end position="223"/>
    </location>
</feature>
<dbReference type="PANTHER" id="PTHR30590:SF2">
    <property type="entry name" value="INNER MEMBRANE PROTEIN"/>
    <property type="match status" value="1"/>
</dbReference>
<name>A0A3G8JRM5_9ACTN</name>
<dbReference type="OrthoDB" id="9807744at2"/>
<dbReference type="RefSeq" id="WP_124709886.1">
    <property type="nucleotide sequence ID" value="NZ_CP033972.1"/>
</dbReference>
<evidence type="ECO:0000313" key="4">
    <source>
        <dbReference type="Proteomes" id="UP000271469"/>
    </source>
</evidence>
<sequence length="405" mass="43492">MTDLPTAPRRFAALDVARGVAILGTLATNIWIFTNVDGLVGYLNGTHEATGAWSLVQDVLQQLAQGKFLGLLTIMFGIGLAIQQRSAERRGEPWPGGYPWRAALLFVDGTVNYFLFTEFDVLMGYAVTGLIVAFILSTTIRRQHVALIIAAVIHLLLLTLIVTALATAPPTDRAQPLSPNPYADGSFLDLVVFRAEHIALFRAEVVMILPMSVALFLVGAALLRAGVLEPTTRVPSAGRLRRRLMVFGLGVAFPIDLVVGITGGDAGLIIGRYLLAPIVALGILAAIAAFYADGRSPGVLGRALSPIGRTALSCYVFQNALAGAICYGWGLGLAARLDPTTVVPATIGLFLGITVVLMVLSRLWLRRFERGPLEWLWHSSYARLHRTGRSRTTEPADRTPTGASS</sequence>
<keyword evidence="1" id="KW-0812">Transmembrane</keyword>
<evidence type="ECO:0000313" key="3">
    <source>
        <dbReference type="EMBL" id="AZG47546.1"/>
    </source>
</evidence>
<organism evidence="3 4">
    <name type="scientific">Gordonia insulae</name>
    <dbReference type="NCBI Taxonomy" id="2420509"/>
    <lineage>
        <taxon>Bacteria</taxon>
        <taxon>Bacillati</taxon>
        <taxon>Actinomycetota</taxon>
        <taxon>Actinomycetes</taxon>
        <taxon>Mycobacteriales</taxon>
        <taxon>Gordoniaceae</taxon>
        <taxon>Gordonia</taxon>
    </lineage>
</organism>
<accession>A0A3G8JRM5</accession>